<sequence>MQLTVQNFILCTLVSYSFVQEAWTSTESNCSDEIPEHVKRTSVFLESFNLPTAEVLDGVPANEDKRISFFPGQIQRNLQGSEKERLVRDVEREMNRLLEGTMYYSTEEVIYAAKCAPGPEGPILVEISMRKTNCKVETVTELGTDDQCIFSEPPTYISCVWQGTARNGSKRDTMGVICYKDKANAGKNHRERIEDEVCLLYKYPQSEMLRLVIPYKYKAWKQNVLIYKPQKYDTVYKSGSAFEDKLKSIEKRNSLKRTESKRSAKNPYGRTGLSGKGALPQLGLNHLIIPVLMRENYGVPEVLVEVDSFDQYGRVQLPRSFELDPETNILGAELTQAFEQLFTTSVSHAMARHVFSQARKIAKKRNHQIYEGYIPDPRTTDDAWVDATVTVYMDKHRTRFGFFDLTEHESLLRYGWRSLKNATDAKNKHVFLQTLLPPSVNDAILGNTQISKDTSYAIKKSLKSTMLSINDIVFTGLGLFFDLYVSAFALLAIVSELFVYLGKQILNGGKPK</sequence>
<evidence type="ECO:0000313" key="4">
    <source>
        <dbReference type="Proteomes" id="UP000046395"/>
    </source>
</evidence>
<keyword evidence="4" id="KW-1185">Reference proteome</keyword>
<proteinExistence type="predicted"/>
<organism evidence="4 5">
    <name type="scientific">Trichuris muris</name>
    <name type="common">Mouse whipworm</name>
    <dbReference type="NCBI Taxonomy" id="70415"/>
    <lineage>
        <taxon>Eukaryota</taxon>
        <taxon>Metazoa</taxon>
        <taxon>Ecdysozoa</taxon>
        <taxon>Nematoda</taxon>
        <taxon>Enoplea</taxon>
        <taxon>Dorylaimia</taxon>
        <taxon>Trichinellida</taxon>
        <taxon>Trichuridae</taxon>
        <taxon>Trichuris</taxon>
    </lineage>
</organism>
<feature type="region of interest" description="Disordered" evidence="1">
    <location>
        <begin position="253"/>
        <end position="272"/>
    </location>
</feature>
<evidence type="ECO:0000313" key="5">
    <source>
        <dbReference type="WBParaSite" id="TMUE_1000005158.1"/>
    </source>
</evidence>
<dbReference type="AlphaFoldDB" id="A0A5S6QD60"/>
<keyword evidence="2" id="KW-0812">Transmembrane</keyword>
<feature type="transmembrane region" description="Helical" evidence="2">
    <location>
        <begin position="472"/>
        <end position="502"/>
    </location>
</feature>
<dbReference type="Proteomes" id="UP000046395">
    <property type="component" value="Unassembled WGS sequence"/>
</dbReference>
<reference evidence="5" key="1">
    <citation type="submission" date="2019-12" db="UniProtKB">
        <authorList>
            <consortium name="WormBaseParasite"/>
        </authorList>
    </citation>
    <scope>IDENTIFICATION</scope>
</reference>
<dbReference type="Gene3D" id="3.90.79.10">
    <property type="entry name" value="Nucleoside Triphosphate Pyrophosphohydrolase"/>
    <property type="match status" value="1"/>
</dbReference>
<dbReference type="PANTHER" id="PTHR13030:SF8">
    <property type="entry name" value="ADP-RIBOSE PYROPHOSPHATASE, MITOCHONDRIAL"/>
    <property type="match status" value="1"/>
</dbReference>
<dbReference type="WBParaSite" id="TMUE_1000005158.1">
    <property type="protein sequence ID" value="TMUE_1000005158.1"/>
    <property type="gene ID" value="WBGene00299218"/>
</dbReference>
<feature type="signal peptide" evidence="3">
    <location>
        <begin position="1"/>
        <end position="24"/>
    </location>
</feature>
<feature type="chain" id="PRO_5024290390" evidence="3">
    <location>
        <begin position="25"/>
        <end position="512"/>
    </location>
</feature>
<feature type="compositionally biased region" description="Basic and acidic residues" evidence="1">
    <location>
        <begin position="253"/>
        <end position="262"/>
    </location>
</feature>
<name>A0A5S6QD60_TRIMR</name>
<evidence type="ECO:0000256" key="3">
    <source>
        <dbReference type="SAM" id="SignalP"/>
    </source>
</evidence>
<evidence type="ECO:0000256" key="1">
    <source>
        <dbReference type="SAM" id="MobiDB-lite"/>
    </source>
</evidence>
<dbReference type="InterPro" id="IPR039989">
    <property type="entry name" value="NUDT9"/>
</dbReference>
<evidence type="ECO:0000256" key="2">
    <source>
        <dbReference type="SAM" id="Phobius"/>
    </source>
</evidence>
<dbReference type="GO" id="GO:0047631">
    <property type="term" value="F:ADP-ribose diphosphatase activity"/>
    <property type="evidence" value="ECO:0007669"/>
    <property type="project" value="InterPro"/>
</dbReference>
<protein>
    <submittedName>
        <fullName evidence="5">Uncharacterized protein</fullName>
    </submittedName>
</protein>
<accession>A0A5S6QD60</accession>
<keyword evidence="2" id="KW-0472">Membrane</keyword>
<keyword evidence="3" id="KW-0732">Signal</keyword>
<keyword evidence="2" id="KW-1133">Transmembrane helix</keyword>
<dbReference type="PANTHER" id="PTHR13030">
    <property type="entry name" value="NUDIX HYDROLASE"/>
    <property type="match status" value="1"/>
</dbReference>